<sequence>MSYLQFNKDPTTKALLKTISALNRRCQAQGSNDEMLERVRSIICQHRPHLQMRLDLQIPELVQEALIPITFPNQITHNYNYKYDYNSNYNQGGMDAFGSPQPPQQMMPPQQNMPPQNYNNQQQLPVQNNYTRPIALDEREESELSNALTNNLTPNVNNFTIFINLLKNINVKYFVSSNLVLVFEKLKQFYDSCSQPIGNNVNTNKDDDNDIQALLRCIKNKTDIIMPLGPDLCPFIVLLLNSFKSIALKFDKKFIFTSLQSDIIKITESTTSALTELENYRNKKPDEDYKSKYDQLKKDYTKLQTQIVPMGSNNLQIKYNSLKSSYDQLTKNYNTLESNNTKLQIKNDSLERENNDLKLNKLNQSIKETTTSSINDMLVVNQKDKINTFEHDITRLKQKHKSDLQMKELELKSKEQKIDNLNQQITSLNQQISSKEISLFKFDKTSQLTTSYNQMLYNLRYILITYFNIPLENIQESNLFPILMKNIATMTNQHRVLSEQLREIEANRENLVIESSEDRSTDMRAIEMAYTPPALPSIPNNYNEEINSLKFENEELKAINRKLNSEVEHANRIRRDDNYPVTDPNVFVDPTNSFNFAVVPVPTGVQNAEMQSSKDQDIVRLQHEIENLGYKIDILSDQLPLSPANISSLNAQSEQHDRNKLEQTIKENLEYKNFINDNINLIKQQQQELINEFEPIKDTAYDTITTFNKIYKEVETYSRTRAYRKLKTNPANVPVE</sequence>
<evidence type="ECO:0000256" key="2">
    <source>
        <dbReference type="SAM" id="MobiDB-lite"/>
    </source>
</evidence>
<dbReference type="KEGG" id="vg:65102176"/>
<name>A0A346RNS6_9ABAC</name>
<feature type="region of interest" description="Disordered" evidence="2">
    <location>
        <begin position="92"/>
        <end position="122"/>
    </location>
</feature>
<dbReference type="Proteomes" id="UP000500845">
    <property type="component" value="Segment"/>
</dbReference>
<feature type="coiled-coil region" evidence="1">
    <location>
        <begin position="286"/>
        <end position="438"/>
    </location>
</feature>
<dbReference type="RefSeq" id="YP_010086931.1">
    <property type="nucleotide sequence ID" value="NC_055500.1"/>
</dbReference>
<keyword evidence="1" id="KW-0175">Coiled coil</keyword>
<organism evidence="3 4">
    <name type="scientific">Cryptophlebia peltastica nucleopolyhedrovirus</name>
    <dbReference type="NCBI Taxonomy" id="2304025"/>
    <lineage>
        <taxon>Viruses</taxon>
        <taxon>Viruses incertae sedis</taxon>
        <taxon>Naldaviricetes</taxon>
        <taxon>Lefavirales</taxon>
        <taxon>Baculoviridae</taxon>
        <taxon>Alphabaculovirus</taxon>
        <taxon>Alphabaculovirus crypeltasticae</taxon>
    </lineage>
</organism>
<feature type="coiled-coil region" evidence="1">
    <location>
        <begin position="542"/>
        <end position="573"/>
    </location>
</feature>
<keyword evidence="4" id="KW-1185">Reference proteome</keyword>
<evidence type="ECO:0000313" key="4">
    <source>
        <dbReference type="Proteomes" id="UP000500845"/>
    </source>
</evidence>
<dbReference type="PANTHER" id="PTHR45615">
    <property type="entry name" value="MYOSIN HEAVY CHAIN, NON-MUSCLE"/>
    <property type="match status" value="1"/>
</dbReference>
<evidence type="ECO:0000313" key="3">
    <source>
        <dbReference type="EMBL" id="AXS67723.1"/>
    </source>
</evidence>
<dbReference type="EMBL" id="MH394321">
    <property type="protein sequence ID" value="AXS67723.1"/>
    <property type="molecule type" value="Genomic_DNA"/>
</dbReference>
<evidence type="ECO:0000256" key="1">
    <source>
        <dbReference type="SAM" id="Coils"/>
    </source>
</evidence>
<feature type="coiled-coil region" evidence="1">
    <location>
        <begin position="487"/>
        <end position="514"/>
    </location>
</feature>
<accession>A0A346RNS6</accession>
<proteinExistence type="predicted"/>
<feature type="compositionally biased region" description="Low complexity" evidence="2">
    <location>
        <begin position="107"/>
        <end position="122"/>
    </location>
</feature>
<protein>
    <submittedName>
        <fullName evidence="3">Desmoplakin</fullName>
    </submittedName>
</protein>
<dbReference type="PANTHER" id="PTHR45615:SF63">
    <property type="entry name" value="CHROMOSOME UNDETERMINED SCAFFOLD_10, WHOLE GENOME SHOTGUN SEQUENCE"/>
    <property type="match status" value="1"/>
</dbReference>
<dbReference type="Gene3D" id="1.20.5.400">
    <property type="match status" value="1"/>
</dbReference>
<dbReference type="GeneID" id="65102176"/>
<reference evidence="3 4" key="1">
    <citation type="journal article" date="2018" name="J. Invertebr. Pathol.">
        <title>Morphological, genetic and biological characterisation of a novel alphabaculovirus isolated from Cryptophlebia peltastica (Lepidoptera: Tortricidae).</title>
        <authorList>
            <person name="Marsberg T."/>
            <person name="Jukes M.D."/>
            <person name="Krejmer-Rabalska M."/>
            <person name="Rabalski L."/>
            <person name="Knox C.M."/>
            <person name="Moore S.D."/>
            <person name="Hill M.P."/>
            <person name="Szewczyk B."/>
        </authorList>
    </citation>
    <scope>NUCLEOTIDE SEQUENCE [LARGE SCALE GENOMIC DNA]</scope>
    <source>
        <strain evidence="3">SA</strain>
    </source>
</reference>